<proteinExistence type="predicted"/>
<dbReference type="AlphaFoldDB" id="A0A841GJA1"/>
<organism evidence="1 2">
    <name type="scientific">Thermosipho japonicus</name>
    <dbReference type="NCBI Taxonomy" id="90323"/>
    <lineage>
        <taxon>Bacteria</taxon>
        <taxon>Thermotogati</taxon>
        <taxon>Thermotogota</taxon>
        <taxon>Thermotogae</taxon>
        <taxon>Thermotogales</taxon>
        <taxon>Fervidobacteriaceae</taxon>
        <taxon>Thermosipho</taxon>
    </lineage>
</organism>
<dbReference type="EMBL" id="JACHEX010000001">
    <property type="protein sequence ID" value="MBB6062085.1"/>
    <property type="molecule type" value="Genomic_DNA"/>
</dbReference>
<keyword evidence="2" id="KW-1185">Reference proteome</keyword>
<sequence length="69" mass="8594">MQRFYLILATIFAFLFLLTFFHLKSLDNKLEYSQKLNKAYEMYVNKDLRFKEYIENNNLDELKYLLERK</sequence>
<evidence type="ECO:0000313" key="1">
    <source>
        <dbReference type="EMBL" id="MBB6062085.1"/>
    </source>
</evidence>
<name>A0A841GJA1_9BACT</name>
<accession>A0A841GJA1</accession>
<protein>
    <submittedName>
        <fullName evidence="1">Uncharacterized protein</fullName>
    </submittedName>
</protein>
<gene>
    <name evidence="1" type="ORF">HNP65_000507</name>
</gene>
<comment type="caution">
    <text evidence="1">The sequence shown here is derived from an EMBL/GenBank/DDBJ whole genome shotgun (WGS) entry which is preliminary data.</text>
</comment>
<evidence type="ECO:0000313" key="2">
    <source>
        <dbReference type="Proteomes" id="UP000555828"/>
    </source>
</evidence>
<dbReference type="RefSeq" id="WP_184618810.1">
    <property type="nucleotide sequence ID" value="NZ_JACHEX010000001.1"/>
</dbReference>
<reference evidence="1 2" key="1">
    <citation type="submission" date="2020-08" db="EMBL/GenBank/DDBJ databases">
        <title>Genomic Encyclopedia of Type Strains, Phase IV (KMG-IV): sequencing the most valuable type-strain genomes for metagenomic binning, comparative biology and taxonomic classification.</title>
        <authorList>
            <person name="Goeker M."/>
        </authorList>
    </citation>
    <scope>NUCLEOTIDE SEQUENCE [LARGE SCALE GENOMIC DNA]</scope>
    <source>
        <strain evidence="1 2">DSM 13481</strain>
    </source>
</reference>
<dbReference type="Proteomes" id="UP000555828">
    <property type="component" value="Unassembled WGS sequence"/>
</dbReference>